<feature type="compositionally biased region" description="Polar residues" evidence="1">
    <location>
        <begin position="1"/>
        <end position="17"/>
    </location>
</feature>
<feature type="region of interest" description="Disordered" evidence="1">
    <location>
        <begin position="726"/>
        <end position="762"/>
    </location>
</feature>
<proteinExistence type="predicted"/>
<feature type="region of interest" description="Disordered" evidence="1">
    <location>
        <begin position="1"/>
        <end position="20"/>
    </location>
</feature>
<evidence type="ECO:0000313" key="3">
    <source>
        <dbReference type="Proteomes" id="UP001527925"/>
    </source>
</evidence>
<feature type="compositionally biased region" description="Low complexity" evidence="1">
    <location>
        <begin position="107"/>
        <end position="116"/>
    </location>
</feature>
<comment type="caution">
    <text evidence="2">The sequence shown here is derived from an EMBL/GenBank/DDBJ whole genome shotgun (WGS) entry which is preliminary data.</text>
</comment>
<protein>
    <submittedName>
        <fullName evidence="2">Uncharacterized protein</fullName>
    </submittedName>
</protein>
<feature type="region of interest" description="Disordered" evidence="1">
    <location>
        <begin position="317"/>
        <end position="337"/>
    </location>
</feature>
<evidence type="ECO:0000313" key="2">
    <source>
        <dbReference type="EMBL" id="KAL2919451.1"/>
    </source>
</evidence>
<organism evidence="2 3">
    <name type="scientific">Polyrhizophydium stewartii</name>
    <dbReference type="NCBI Taxonomy" id="2732419"/>
    <lineage>
        <taxon>Eukaryota</taxon>
        <taxon>Fungi</taxon>
        <taxon>Fungi incertae sedis</taxon>
        <taxon>Chytridiomycota</taxon>
        <taxon>Chytridiomycota incertae sedis</taxon>
        <taxon>Chytridiomycetes</taxon>
        <taxon>Rhizophydiales</taxon>
        <taxon>Rhizophydiales incertae sedis</taxon>
        <taxon>Polyrhizophydium</taxon>
    </lineage>
</organism>
<name>A0ABR4NIW9_9FUNG</name>
<keyword evidence="3" id="KW-1185">Reference proteome</keyword>
<feature type="region of interest" description="Disordered" evidence="1">
    <location>
        <begin position="96"/>
        <end position="146"/>
    </location>
</feature>
<feature type="compositionally biased region" description="Basic and acidic residues" evidence="1">
    <location>
        <begin position="317"/>
        <end position="326"/>
    </location>
</feature>
<evidence type="ECO:0000256" key="1">
    <source>
        <dbReference type="SAM" id="MobiDB-lite"/>
    </source>
</evidence>
<dbReference type="Proteomes" id="UP001527925">
    <property type="component" value="Unassembled WGS sequence"/>
</dbReference>
<reference evidence="2 3" key="1">
    <citation type="submission" date="2023-09" db="EMBL/GenBank/DDBJ databases">
        <title>Pangenome analysis of Batrachochytrium dendrobatidis and related Chytrids.</title>
        <authorList>
            <person name="Yacoub M.N."/>
            <person name="Stajich J.E."/>
            <person name="James T.Y."/>
        </authorList>
    </citation>
    <scope>NUCLEOTIDE SEQUENCE [LARGE SCALE GENOMIC DNA]</scope>
    <source>
        <strain evidence="2 3">JEL0888</strain>
    </source>
</reference>
<accession>A0ABR4NIW9</accession>
<feature type="region of interest" description="Disordered" evidence="1">
    <location>
        <begin position="33"/>
        <end position="58"/>
    </location>
</feature>
<sequence>MPQQQPRAGTLAETFSPNRHAVDRVRVSLVSPGASLPLDSRQLPPEGSSLSAPGHSSASLSNAELLRLLSDLRQDVNEMREQQAIILRRLDQADIGKASTRRRRPRTSMSARPASRQATSRRQSAEGAGSPDAQEYDSGAESGSKPQVPLVSFFEAIDEDQTVREFFETHAAPRDEWMGTEGDRPLAPLVNSLMMLVNTSSARYIKPKPSQSYSVFATCCEFLKNQVRATSTTQELFGLGGRFEEVIQRRFNISITLDPGELATAIKRTCWGTLVDLLVMPVVLDMTLREFVAGYSWLFVQVTSQFNMQKARVAIREAQSKAHSGHEQPSTPTLAAGRKRASTMPGLAIPSMESIQTALSSASLPPGALLRDFVALPLNEATIDPQQILMSILLTGFAPDSGQQALPSIEDAWYLEKLSDEDLSRSPDPPGHQAILRLEWTESLDTPAHRHFIHQVVAQWRGSDQPSDDTPAVAAAHQQLRHRIFLRHTWTEFSMTLLQPSATFAVFARLIPMGIRQHLMRHSEIIENLSDEIGAGLSSGQPTSPPPGQTSMLAQLHRQVSSGDRDLVTTLGLLKPIDCYVLFCLLCDFDAASPRGEAGGSTHPSSALAGLRASRGQTRAVGAELRDFETLLAKLPWRVLSVLWTQPDQWVRPEILDQYDHVSGLSSADTLFAHVFMLLCLIGEQPTHLRPAEFDTIEVACDLARQIMDLILHAFDIPHSADDATKKQVAAGLRSPESTPQGSGGTRKKQRRSKLRVDDEDD</sequence>
<dbReference type="EMBL" id="JADGIZ020000003">
    <property type="protein sequence ID" value="KAL2919451.1"/>
    <property type="molecule type" value="Genomic_DNA"/>
</dbReference>
<feature type="compositionally biased region" description="Low complexity" evidence="1">
    <location>
        <begin position="47"/>
        <end position="58"/>
    </location>
</feature>
<gene>
    <name evidence="2" type="ORF">HK105_201097</name>
</gene>